<dbReference type="Pfam" id="PF00153">
    <property type="entry name" value="Mito_carr"/>
    <property type="match status" value="3"/>
</dbReference>
<dbReference type="PROSITE" id="PS50920">
    <property type="entry name" value="SOLCAR"/>
    <property type="match status" value="3"/>
</dbReference>
<organism evidence="11 12">
    <name type="scientific">Cryptosporidium xiaoi</name>
    <dbReference type="NCBI Taxonomy" id="659607"/>
    <lineage>
        <taxon>Eukaryota</taxon>
        <taxon>Sar</taxon>
        <taxon>Alveolata</taxon>
        <taxon>Apicomplexa</taxon>
        <taxon>Conoidasida</taxon>
        <taxon>Coccidia</taxon>
        <taxon>Eucoccidiorida</taxon>
        <taxon>Eimeriorina</taxon>
        <taxon>Cryptosporidiidae</taxon>
        <taxon>Cryptosporidium</taxon>
    </lineage>
</organism>
<dbReference type="SUPFAM" id="SSF103506">
    <property type="entry name" value="Mitochondrial carrier"/>
    <property type="match status" value="1"/>
</dbReference>
<proteinExistence type="inferred from homology"/>
<keyword evidence="7 8" id="KW-0472">Membrane</keyword>
<comment type="similarity">
    <text evidence="2 9">Belongs to the mitochondrial carrier (TC 2.A.29) family.</text>
</comment>
<comment type="subcellular location">
    <subcellularLocation>
        <location evidence="1">Mitochondrion membrane</location>
        <topology evidence="1">Multi-pass membrane protein</topology>
    </subcellularLocation>
</comment>
<dbReference type="GO" id="GO:0015093">
    <property type="term" value="F:ferrous iron transmembrane transporter activity"/>
    <property type="evidence" value="ECO:0007669"/>
    <property type="project" value="TreeGrafter"/>
</dbReference>
<sequence length="319" mass="35446">MANNEVEDWEVWKGDIPFWKHSIAGSCAGMMEHSCFFPLDTIKTCLQTGKISSIFGNNGLYTYLKLNGFSSLFNGFFAAVLGSVPAHASLFTTYEATKKIMEKLEMRSSLDEGKNSRLGGVKSKVYNYLVSPTICGSMSTIFHDIISTPIDVVKQRLQLGSYNGISSCVFTMLKEEGVKSFFRSLPITLFMNVPQTGLFVLINENLKTLLRDVKKYSFKGNSYNFILAGLSGGLAGFLTSPLDLIKTRLQTQVCHMSPLGSSTVVYPTVKKTFIDIYRKNGMRGMYRGALFRALLIAPSYAICWGTYETIKNVLSDKSI</sequence>
<feature type="repeat" description="Solcar" evidence="8">
    <location>
        <begin position="223"/>
        <end position="313"/>
    </location>
</feature>
<keyword evidence="4 8" id="KW-0812">Transmembrane</keyword>
<dbReference type="InterPro" id="IPR023395">
    <property type="entry name" value="MCP_dom_sf"/>
</dbReference>
<dbReference type="PANTHER" id="PTHR45758">
    <property type="entry name" value="MITOFERRIN-1-RELATED"/>
    <property type="match status" value="1"/>
</dbReference>
<dbReference type="Gene3D" id="1.50.40.10">
    <property type="entry name" value="Mitochondrial carrier domain"/>
    <property type="match status" value="2"/>
</dbReference>
<keyword evidence="3 9" id="KW-0813">Transport</keyword>
<dbReference type="GO" id="GO:0031966">
    <property type="term" value="C:mitochondrial membrane"/>
    <property type="evidence" value="ECO:0007669"/>
    <property type="project" value="UniProtKB-SubCell"/>
</dbReference>
<evidence type="ECO:0000256" key="7">
    <source>
        <dbReference type="ARBA" id="ARBA00023136"/>
    </source>
</evidence>
<name>A0AAV9XVH8_9CRYT</name>
<accession>A0AAV9XVH8</accession>
<dbReference type="InterPro" id="IPR018108">
    <property type="entry name" value="MCP_transmembrane"/>
</dbReference>
<feature type="transmembrane region" description="Helical" evidence="10">
    <location>
        <begin position="181"/>
        <end position="202"/>
    </location>
</feature>
<evidence type="ECO:0000313" key="11">
    <source>
        <dbReference type="EMBL" id="KAK6588603.1"/>
    </source>
</evidence>
<dbReference type="EMBL" id="JAWDEY010000032">
    <property type="protein sequence ID" value="KAK6588603.1"/>
    <property type="molecule type" value="Genomic_DNA"/>
</dbReference>
<comment type="caution">
    <text evidence="11">The sequence shown here is derived from an EMBL/GenBank/DDBJ whole genome shotgun (WGS) entry which is preliminary data.</text>
</comment>
<evidence type="ECO:0000256" key="1">
    <source>
        <dbReference type="ARBA" id="ARBA00004225"/>
    </source>
</evidence>
<evidence type="ECO:0000256" key="6">
    <source>
        <dbReference type="ARBA" id="ARBA00023128"/>
    </source>
</evidence>
<keyword evidence="12" id="KW-1185">Reference proteome</keyword>
<evidence type="ECO:0000256" key="9">
    <source>
        <dbReference type="RuleBase" id="RU000488"/>
    </source>
</evidence>
<evidence type="ECO:0000256" key="3">
    <source>
        <dbReference type="ARBA" id="ARBA00022448"/>
    </source>
</evidence>
<evidence type="ECO:0000256" key="5">
    <source>
        <dbReference type="ARBA" id="ARBA00022989"/>
    </source>
</evidence>
<feature type="repeat" description="Solcar" evidence="8">
    <location>
        <begin position="16"/>
        <end position="100"/>
    </location>
</feature>
<dbReference type="Proteomes" id="UP001311799">
    <property type="component" value="Unassembled WGS sequence"/>
</dbReference>
<evidence type="ECO:0000313" key="12">
    <source>
        <dbReference type="Proteomes" id="UP001311799"/>
    </source>
</evidence>
<reference evidence="11 12" key="1">
    <citation type="submission" date="2023-10" db="EMBL/GenBank/DDBJ databases">
        <title>Comparative genomics analysis reveals potential genetic determinants of host preference in Cryptosporidium xiaoi.</title>
        <authorList>
            <person name="Xiao L."/>
            <person name="Li J."/>
        </authorList>
    </citation>
    <scope>NUCLEOTIDE SEQUENCE [LARGE SCALE GENOMIC DNA]</scope>
    <source>
        <strain evidence="11 12">52996</strain>
    </source>
</reference>
<evidence type="ECO:0000256" key="8">
    <source>
        <dbReference type="PROSITE-ProRule" id="PRU00282"/>
    </source>
</evidence>
<dbReference type="AlphaFoldDB" id="A0AAV9XVH8"/>
<feature type="transmembrane region" description="Helical" evidence="10">
    <location>
        <begin position="222"/>
        <end position="242"/>
    </location>
</feature>
<keyword evidence="5 10" id="KW-1133">Transmembrane helix</keyword>
<evidence type="ECO:0000256" key="2">
    <source>
        <dbReference type="ARBA" id="ARBA00006375"/>
    </source>
</evidence>
<keyword evidence="6" id="KW-0496">Mitochondrion</keyword>
<evidence type="ECO:0000256" key="4">
    <source>
        <dbReference type="ARBA" id="ARBA00022692"/>
    </source>
</evidence>
<gene>
    <name evidence="11" type="ORF">RS030_4660</name>
</gene>
<feature type="repeat" description="Solcar" evidence="8">
    <location>
        <begin position="127"/>
        <end position="209"/>
    </location>
</feature>
<dbReference type="PANTHER" id="PTHR45758:SF4">
    <property type="entry name" value="MITOFERRIN-1"/>
    <property type="match status" value="1"/>
</dbReference>
<feature type="transmembrane region" description="Helical" evidence="10">
    <location>
        <begin position="289"/>
        <end position="307"/>
    </location>
</feature>
<evidence type="ECO:0000256" key="10">
    <source>
        <dbReference type="SAM" id="Phobius"/>
    </source>
</evidence>
<dbReference type="GO" id="GO:0048250">
    <property type="term" value="P:iron import into the mitochondrion"/>
    <property type="evidence" value="ECO:0007669"/>
    <property type="project" value="TreeGrafter"/>
</dbReference>
<protein>
    <submittedName>
        <fullName evidence="11">Mitochondrial carrier</fullName>
    </submittedName>
</protein>
<feature type="transmembrane region" description="Helical" evidence="10">
    <location>
        <begin position="72"/>
        <end position="94"/>
    </location>
</feature>